<organism evidence="1 2">
    <name type="scientific">Planomonospora parontospora</name>
    <dbReference type="NCBI Taxonomy" id="58119"/>
    <lineage>
        <taxon>Bacteria</taxon>
        <taxon>Bacillati</taxon>
        <taxon>Actinomycetota</taxon>
        <taxon>Actinomycetes</taxon>
        <taxon>Streptosporangiales</taxon>
        <taxon>Streptosporangiaceae</taxon>
        <taxon>Planomonospora</taxon>
    </lineage>
</organism>
<proteinExistence type="predicted"/>
<protein>
    <recommendedName>
        <fullName evidence="3">Winged helix-turn-helix domain-containing protein</fullName>
    </recommendedName>
</protein>
<reference evidence="1" key="1">
    <citation type="journal article" date="2014" name="Int. J. Syst. Evol. Microbiol.">
        <title>Complete genome sequence of Corynebacterium casei LMG S-19264T (=DSM 44701T), isolated from a smear-ripened cheese.</title>
        <authorList>
            <consortium name="US DOE Joint Genome Institute (JGI-PGF)"/>
            <person name="Walter F."/>
            <person name="Albersmeier A."/>
            <person name="Kalinowski J."/>
            <person name="Ruckert C."/>
        </authorList>
    </citation>
    <scope>NUCLEOTIDE SEQUENCE</scope>
    <source>
        <strain evidence="1">JCM 3093</strain>
    </source>
</reference>
<dbReference type="PANTHER" id="PTHR30528:SF0">
    <property type="entry name" value="CYTOPLASMIC PROTEIN"/>
    <property type="match status" value="1"/>
</dbReference>
<dbReference type="Proteomes" id="UP000627984">
    <property type="component" value="Unassembled WGS sequence"/>
</dbReference>
<evidence type="ECO:0008006" key="3">
    <source>
        <dbReference type="Google" id="ProtNLM"/>
    </source>
</evidence>
<dbReference type="PANTHER" id="PTHR30528">
    <property type="entry name" value="CYTOPLASMIC PROTEIN"/>
    <property type="match status" value="1"/>
</dbReference>
<reference evidence="1" key="2">
    <citation type="submission" date="2022-09" db="EMBL/GenBank/DDBJ databases">
        <authorList>
            <person name="Sun Q."/>
            <person name="Ohkuma M."/>
        </authorList>
    </citation>
    <scope>NUCLEOTIDE SEQUENCE</scope>
    <source>
        <strain evidence="1">JCM 3093</strain>
    </source>
</reference>
<dbReference type="Pfam" id="PF06224">
    <property type="entry name" value="AlkZ-like"/>
    <property type="match status" value="1"/>
</dbReference>
<evidence type="ECO:0000313" key="2">
    <source>
        <dbReference type="Proteomes" id="UP000627984"/>
    </source>
</evidence>
<accession>A0AA37BEZ5</accession>
<dbReference type="AlphaFoldDB" id="A0AA37BEZ5"/>
<dbReference type="EMBL" id="BMQD01000004">
    <property type="protein sequence ID" value="GGK58314.1"/>
    <property type="molecule type" value="Genomic_DNA"/>
</dbReference>
<sequence length="410" mass="44798">MLMRCFHRSPLDPLGGAAVTVTLPADEARRIILRAQGLLGADARRGGASAALRRLGAVQLDTISVLARSHELVAYARLGAVGRRQVEQAYWDVPPRAFEYWCHAACILPLDDWPLYAFRRRAFRERKYRWHEVPPVVDKVLEQVRESGPVTTTDLGGAKNGGPWWDWSDTKIAIEWLLDTGEVVCTRRVGWRRVYDLAERAVPAALLAEDPADAECVARLARTAGRALGVATRADLVDFLRLTGPHAALLDAALADGAAGLAEVRVEGWTGRSAVAWADPAALAAPARGRHRTTLLSPFDSLVWDRARTARVFGFNHRLEAYVPKDKRVHGYFAMPVLSGGRLIGRVDPAREGSTLVARQIGVEPGIDPRRAVEPLAEALREAAGWVGCDAVRVERAEPALRQALAAAIP</sequence>
<evidence type="ECO:0000313" key="1">
    <source>
        <dbReference type="EMBL" id="GGK58314.1"/>
    </source>
</evidence>
<gene>
    <name evidence="1" type="ORF">GCM10010126_17360</name>
</gene>
<name>A0AA37BEZ5_9ACTN</name>
<dbReference type="InterPro" id="IPR009351">
    <property type="entry name" value="AlkZ-like"/>
</dbReference>
<comment type="caution">
    <text evidence="1">The sequence shown here is derived from an EMBL/GenBank/DDBJ whole genome shotgun (WGS) entry which is preliminary data.</text>
</comment>